<keyword evidence="2" id="KW-1185">Reference proteome</keyword>
<proteinExistence type="predicted"/>
<organism evidence="1 2">
    <name type="scientific">Desulfarculus baarsii (strain ATCC 33931 / DSM 2075 / LMG 7858 / VKM B-1802 / 2st14)</name>
    <dbReference type="NCBI Taxonomy" id="644282"/>
    <lineage>
        <taxon>Bacteria</taxon>
        <taxon>Pseudomonadati</taxon>
        <taxon>Thermodesulfobacteriota</taxon>
        <taxon>Desulfarculia</taxon>
        <taxon>Desulfarculales</taxon>
        <taxon>Desulfarculaceae</taxon>
        <taxon>Desulfarculus</taxon>
    </lineage>
</organism>
<sequence>MAEVIDLSRRKSKERRIDEGRQRRKAEAVAAAMSCGICPRRCAFCGQGVEQPQPLLVKVPYPLCASCHDEATAFLRREEGLADDVFWHTEQWAAMWRNWLAFMEAAGKFRGAPEFLRLMQEYSQ</sequence>
<dbReference type="Proteomes" id="UP000009047">
    <property type="component" value="Chromosome"/>
</dbReference>
<accession>E1QKN8</accession>
<dbReference type="RefSeq" id="WP_013259685.1">
    <property type="nucleotide sequence ID" value="NC_014365.1"/>
</dbReference>
<dbReference type="AlphaFoldDB" id="E1QKN8"/>
<dbReference type="HOGENOM" id="CLU_1956018_0_0_7"/>
<protein>
    <submittedName>
        <fullName evidence="1">Uncharacterized protein</fullName>
    </submittedName>
</protein>
<reference evidence="1 2" key="1">
    <citation type="journal article" date="2010" name="Stand. Genomic Sci.">
        <title>Complete genome sequence of Desulfarculus baarsii type strain (2st14).</title>
        <authorList>
            <person name="Sun H."/>
            <person name="Spring S."/>
            <person name="Lapidus A."/>
            <person name="Davenport K."/>
            <person name="Del Rio T.G."/>
            <person name="Tice H."/>
            <person name="Nolan M."/>
            <person name="Copeland A."/>
            <person name="Cheng J.F."/>
            <person name="Lucas S."/>
            <person name="Tapia R."/>
            <person name="Goodwin L."/>
            <person name="Pitluck S."/>
            <person name="Ivanova N."/>
            <person name="Pagani I."/>
            <person name="Mavromatis K."/>
            <person name="Ovchinnikova G."/>
            <person name="Pati A."/>
            <person name="Chen A."/>
            <person name="Palaniappan K."/>
            <person name="Hauser L."/>
            <person name="Chang Y.J."/>
            <person name="Jeffries C.D."/>
            <person name="Detter J.C."/>
            <person name="Han C."/>
            <person name="Rohde M."/>
            <person name="Brambilla E."/>
            <person name="Goker M."/>
            <person name="Woyke T."/>
            <person name="Bristow J."/>
            <person name="Eisen J.A."/>
            <person name="Markowitz V."/>
            <person name="Hugenholtz P."/>
            <person name="Kyrpides N.C."/>
            <person name="Klenk H.P."/>
            <person name="Land M."/>
        </authorList>
    </citation>
    <scope>NUCLEOTIDE SEQUENCE [LARGE SCALE GENOMIC DNA]</scope>
    <source>
        <strain evidence="2">ATCC 33931 / DSM 2075 / LMG 7858 / VKM B-1802 / 2st14</strain>
    </source>
</reference>
<dbReference type="KEGG" id="dbr:Deba_2894"/>
<dbReference type="STRING" id="644282.Deba_2894"/>
<gene>
    <name evidence="1" type="ordered locus">Deba_2894</name>
</gene>
<dbReference type="OrthoDB" id="5520622at2"/>
<dbReference type="eggNOG" id="ENOG503306H">
    <property type="taxonomic scope" value="Bacteria"/>
</dbReference>
<evidence type="ECO:0000313" key="2">
    <source>
        <dbReference type="Proteomes" id="UP000009047"/>
    </source>
</evidence>
<evidence type="ECO:0000313" key="1">
    <source>
        <dbReference type="EMBL" id="ADK86247.1"/>
    </source>
</evidence>
<dbReference type="EMBL" id="CP002085">
    <property type="protein sequence ID" value="ADK86247.1"/>
    <property type="molecule type" value="Genomic_DNA"/>
</dbReference>
<name>E1QKN8_DESB2</name>